<protein>
    <recommendedName>
        <fullName evidence="3">PD-(D/E)XK nuclease family transposase</fullName>
    </recommendedName>
</protein>
<comment type="caution">
    <text evidence="1">The sequence shown here is derived from an EMBL/GenBank/DDBJ whole genome shotgun (WGS) entry which is preliminary data.</text>
</comment>
<sequence length="349" mass="40600">MELLLYNIYVIGYKYKSIREEEENNTYNLSAWENRKENIMADKKAIIDETQFEAQYDAEAKLLLAQKPFLANILVRTVKDYMGLNPCDVEELIEGEPYISTIPVEPGFTNSVQIKGMNSENKVRNEGVAYFDILFYVRTSDGLSKVIINIEAQKSEPIDYDVEMRGLYYAIREVSSQLDREFDSQNYNDIKKVYSIWICMNEKDNMLEKIYLTKNDIIGISRWKDMYEIVNVVIIRLAKTLDLQTEHELHRFLGALFLPELSAEEKNDMLENEFDIKMEGDRKELLKSMCNLSQGIKEQGIEQGRREERISTLVTFFKNDGTVAAAKQMLNSSDEDIKIAKERLSMIEE</sequence>
<proteinExistence type="predicted"/>
<organism evidence="1 2">
    <name type="scientific">Agathobacter rectalis</name>
    <dbReference type="NCBI Taxonomy" id="39491"/>
    <lineage>
        <taxon>Bacteria</taxon>
        <taxon>Bacillati</taxon>
        <taxon>Bacillota</taxon>
        <taxon>Clostridia</taxon>
        <taxon>Lachnospirales</taxon>
        <taxon>Lachnospiraceae</taxon>
        <taxon>Agathobacter</taxon>
    </lineage>
</organism>
<accession>A0A3E5AJ58</accession>
<reference evidence="1 2" key="1">
    <citation type="submission" date="2018-08" db="EMBL/GenBank/DDBJ databases">
        <title>A genome reference for cultivated species of the human gut microbiota.</title>
        <authorList>
            <person name="Zou Y."/>
            <person name="Xue W."/>
            <person name="Luo G."/>
        </authorList>
    </citation>
    <scope>NUCLEOTIDE SEQUENCE [LARGE SCALE GENOMIC DNA]</scope>
    <source>
        <strain evidence="1 2">OM05-6AA</strain>
    </source>
</reference>
<dbReference type="AlphaFoldDB" id="A0A3E5AJ58"/>
<gene>
    <name evidence="1" type="ORF">DXB72_15515</name>
</gene>
<dbReference type="Proteomes" id="UP000260970">
    <property type="component" value="Unassembled WGS sequence"/>
</dbReference>
<evidence type="ECO:0000313" key="2">
    <source>
        <dbReference type="Proteomes" id="UP000260970"/>
    </source>
</evidence>
<name>A0A3E5AJ58_9FIRM</name>
<evidence type="ECO:0008006" key="3">
    <source>
        <dbReference type="Google" id="ProtNLM"/>
    </source>
</evidence>
<evidence type="ECO:0000313" key="1">
    <source>
        <dbReference type="EMBL" id="RGN19432.1"/>
    </source>
</evidence>
<dbReference type="EMBL" id="QSUG01000025">
    <property type="protein sequence ID" value="RGN19432.1"/>
    <property type="molecule type" value="Genomic_DNA"/>
</dbReference>